<name>A0A1I7UHD3_9PELO</name>
<feature type="compositionally biased region" description="Basic and acidic residues" evidence="1">
    <location>
        <begin position="613"/>
        <end position="623"/>
    </location>
</feature>
<feature type="region of interest" description="Disordered" evidence="1">
    <location>
        <begin position="347"/>
        <end position="377"/>
    </location>
</feature>
<feature type="compositionally biased region" description="Acidic residues" evidence="1">
    <location>
        <begin position="627"/>
        <end position="637"/>
    </location>
</feature>
<evidence type="ECO:0000256" key="1">
    <source>
        <dbReference type="SAM" id="MobiDB-lite"/>
    </source>
</evidence>
<dbReference type="AlphaFoldDB" id="A0A1I7UHD3"/>
<feature type="region of interest" description="Disordered" evidence="1">
    <location>
        <begin position="613"/>
        <end position="637"/>
    </location>
</feature>
<evidence type="ECO:0000313" key="3">
    <source>
        <dbReference type="WBParaSite" id="Csp11.Scaffold629.g9342.t1"/>
    </source>
</evidence>
<proteinExistence type="predicted"/>
<organism evidence="2 3">
    <name type="scientific">Caenorhabditis tropicalis</name>
    <dbReference type="NCBI Taxonomy" id="1561998"/>
    <lineage>
        <taxon>Eukaryota</taxon>
        <taxon>Metazoa</taxon>
        <taxon>Ecdysozoa</taxon>
        <taxon>Nematoda</taxon>
        <taxon>Chromadorea</taxon>
        <taxon>Rhabditida</taxon>
        <taxon>Rhabditina</taxon>
        <taxon>Rhabditomorpha</taxon>
        <taxon>Rhabditoidea</taxon>
        <taxon>Rhabditidae</taxon>
        <taxon>Peloderinae</taxon>
        <taxon>Caenorhabditis</taxon>
    </lineage>
</organism>
<keyword evidence="2" id="KW-1185">Reference proteome</keyword>
<dbReference type="STRING" id="1561998.A0A1I7UHD3"/>
<protein>
    <submittedName>
        <fullName evidence="3">Spc7 domain-containing protein</fullName>
    </submittedName>
</protein>
<reference evidence="3" key="1">
    <citation type="submission" date="2016-11" db="UniProtKB">
        <authorList>
            <consortium name="WormBaseParasite"/>
        </authorList>
    </citation>
    <scope>IDENTIFICATION</scope>
</reference>
<feature type="compositionally biased region" description="Basic and acidic residues" evidence="1">
    <location>
        <begin position="359"/>
        <end position="377"/>
    </location>
</feature>
<accession>A0A1I7UHD3</accession>
<sequence length="637" mass="74355">MESLCRYLYEKGSVEMANQLCELKSDVFNQILFNRGELVRFLDKEARKEGKSDNAFGLCVLETDRLLANVIAVIGKMLERIDEKSGEEKWKAQKDAMRKGIPGFGRMEKTSAQEAADVRICSIDDHLTKSMEAMIRTVGETAPVEKARELACMKIQTFNQILSKRADVTRGVDKALREGKSINDAISSYSEETTILLNELMDAGSKILTESGEKKKEEMEFMIPIRTKTQYASVRTLLCVQEALHGELDKPFYLPKDMSANRSNIYQGIRLRVGKYQGMMMVEERKTWKQTEKLLGDDAKANVEPLLFEYQKFLFELVEKAKKEGLEWKTKWDEVETEKITVKKENVSTSDELREDDEKDTKEKEKVDEKEEKNEEKKVTTKQIEELKCMMTVMKEEMLQELNKKLESAKIEEGRKNFNQDYCRLEQGLDERNEEVKRLNGVVESLNKKQEETENELEEVKKDHKKEIEEIRKEIQTSSKDDRIKELEMELAEKDGQLKESRETVARYEKESREWKLKEQEQFERMGKNELELLKLMELTKKVLEAEDSLEKLADSEEEVKRLNEIVESLNKRLEEMCESSESYEKMTLEIAKKQNKTEKELEDVKKELKEAREELERMKENSGDDSSFDQLDDSDN</sequence>
<evidence type="ECO:0000313" key="2">
    <source>
        <dbReference type="Proteomes" id="UP000095282"/>
    </source>
</evidence>
<dbReference type="WBParaSite" id="Csp11.Scaffold629.g9342.t1">
    <property type="protein sequence ID" value="Csp11.Scaffold629.g9342.t1"/>
    <property type="gene ID" value="Csp11.Scaffold629.g9342"/>
</dbReference>
<dbReference type="Proteomes" id="UP000095282">
    <property type="component" value="Unplaced"/>
</dbReference>